<name>A0A2J6QKA2_9HELO</name>
<protein>
    <submittedName>
        <fullName evidence="2">Uncharacterized protein</fullName>
    </submittedName>
</protein>
<feature type="compositionally biased region" description="Basic and acidic residues" evidence="1">
    <location>
        <begin position="422"/>
        <end position="435"/>
    </location>
</feature>
<feature type="region of interest" description="Disordered" evidence="1">
    <location>
        <begin position="272"/>
        <end position="294"/>
    </location>
</feature>
<dbReference type="AlphaFoldDB" id="A0A2J6QKA2"/>
<feature type="region of interest" description="Disordered" evidence="1">
    <location>
        <begin position="405"/>
        <end position="464"/>
    </location>
</feature>
<accession>A0A2J6QKA2</accession>
<reference evidence="2 3" key="1">
    <citation type="submission" date="2016-05" db="EMBL/GenBank/DDBJ databases">
        <title>A degradative enzymes factory behind the ericoid mycorrhizal symbiosis.</title>
        <authorList>
            <consortium name="DOE Joint Genome Institute"/>
            <person name="Martino E."/>
            <person name="Morin E."/>
            <person name="Grelet G."/>
            <person name="Kuo A."/>
            <person name="Kohler A."/>
            <person name="Daghino S."/>
            <person name="Barry K."/>
            <person name="Choi C."/>
            <person name="Cichocki N."/>
            <person name="Clum A."/>
            <person name="Copeland A."/>
            <person name="Hainaut M."/>
            <person name="Haridas S."/>
            <person name="Labutti K."/>
            <person name="Lindquist E."/>
            <person name="Lipzen A."/>
            <person name="Khouja H.-R."/>
            <person name="Murat C."/>
            <person name="Ohm R."/>
            <person name="Olson A."/>
            <person name="Spatafora J."/>
            <person name="Veneault-Fourrey C."/>
            <person name="Henrissat B."/>
            <person name="Grigoriev I."/>
            <person name="Martin F."/>
            <person name="Perotto S."/>
        </authorList>
    </citation>
    <scope>NUCLEOTIDE SEQUENCE [LARGE SCALE GENOMIC DNA]</scope>
    <source>
        <strain evidence="2 3">UAMH 7357</strain>
    </source>
</reference>
<proteinExistence type="predicted"/>
<gene>
    <name evidence="2" type="ORF">NA56DRAFT_697911</name>
</gene>
<evidence type="ECO:0000313" key="2">
    <source>
        <dbReference type="EMBL" id="PMD26676.1"/>
    </source>
</evidence>
<evidence type="ECO:0000256" key="1">
    <source>
        <dbReference type="SAM" id="MobiDB-lite"/>
    </source>
</evidence>
<dbReference type="EMBL" id="KZ613467">
    <property type="protein sequence ID" value="PMD26676.1"/>
    <property type="molecule type" value="Genomic_DNA"/>
</dbReference>
<organism evidence="2 3">
    <name type="scientific">Hyaloscypha hepaticicola</name>
    <dbReference type="NCBI Taxonomy" id="2082293"/>
    <lineage>
        <taxon>Eukaryota</taxon>
        <taxon>Fungi</taxon>
        <taxon>Dikarya</taxon>
        <taxon>Ascomycota</taxon>
        <taxon>Pezizomycotina</taxon>
        <taxon>Leotiomycetes</taxon>
        <taxon>Helotiales</taxon>
        <taxon>Hyaloscyphaceae</taxon>
        <taxon>Hyaloscypha</taxon>
    </lineage>
</organism>
<feature type="compositionally biased region" description="Basic and acidic residues" evidence="1">
    <location>
        <begin position="455"/>
        <end position="464"/>
    </location>
</feature>
<sequence length="464" mass="50904">MPDLCLQHYSSSSSFPETWHVFVYLLRLVFLRVGLAVRGFPPTTRLASIFACIIHSQELELPFISFLDSLQAVSGRTINTMAPFLSNKQMEGLSEIQRASARILNMLENQAKLASGEGVFKGFDPTSDPAYLQYYQDNIYELGSGHRQEYEEPHYYGSYSVAHFKPLQRLVAPTNSGNEDDSREERALTVLDNELPIDNEELIGGNDEAGLNTDNGRKIRLCATERMASSSRATSKQEAGGFISLNQSTYTSSSQSTVESGGSSTSVLLPNITTKNEDGSGPGGPGASTTRSSYVPSYSAMNNAKKKKDNGKDFMRTKVKYFDDWSRRMERAPLPPCPKGSDGECTISPYKQKSAAVKALTATEYKSLIAFIATKEKALEAVEQAGNADPALYDDHGMLVVQHAGVSSKPSNQPLNTKKRGSKESSEQDEDHYSENEESDGASSAKKQYTSSRKTKTDMIAKSC</sequence>
<evidence type="ECO:0000313" key="3">
    <source>
        <dbReference type="Proteomes" id="UP000235672"/>
    </source>
</evidence>
<dbReference type="Proteomes" id="UP000235672">
    <property type="component" value="Unassembled WGS sequence"/>
</dbReference>
<feature type="compositionally biased region" description="Polar residues" evidence="1">
    <location>
        <begin position="441"/>
        <end position="452"/>
    </location>
</feature>
<keyword evidence="3" id="KW-1185">Reference proteome</keyword>
<dbReference type="OrthoDB" id="10349060at2759"/>